<dbReference type="STRING" id="6182.A0A4Z2D1T6"/>
<keyword evidence="12" id="KW-0833">Ubl conjugation pathway</keyword>
<comment type="catalytic activity">
    <reaction evidence="1">
        <text>S-ubiquitinyl-[E2 ubiquitin-conjugating enzyme]-L-cysteine + [acceptor protein]-L-lysine = [E2 ubiquitin-conjugating enzyme]-L-cysteine + N(6)-ubiquitinyl-[acceptor protein]-L-lysine.</text>
        <dbReference type="EC" id="2.3.2.27"/>
    </reaction>
</comment>
<gene>
    <name evidence="20" type="ORF">EWB00_005361</name>
</gene>
<evidence type="ECO:0000256" key="3">
    <source>
        <dbReference type="ARBA" id="ARBA00004496"/>
    </source>
</evidence>
<dbReference type="InterPro" id="IPR013083">
    <property type="entry name" value="Znf_RING/FYVE/PHD"/>
</dbReference>
<dbReference type="InterPro" id="IPR056527">
    <property type="entry name" value="WD40_RFWD3"/>
</dbReference>
<evidence type="ECO:0000256" key="14">
    <source>
        <dbReference type="ARBA" id="ARBA00023204"/>
    </source>
</evidence>
<dbReference type="EC" id="2.3.2.27" evidence="5"/>
<dbReference type="CDD" id="cd16450">
    <property type="entry name" value="mRING-C3HGC3_RFWD3"/>
    <property type="match status" value="1"/>
</dbReference>
<accession>A0A4Z2D1T6</accession>
<dbReference type="Gene3D" id="3.30.40.10">
    <property type="entry name" value="Zinc/RING finger domain, C3HC4 (zinc finger)"/>
    <property type="match status" value="1"/>
</dbReference>
<evidence type="ECO:0000256" key="8">
    <source>
        <dbReference type="ARBA" id="ARBA00022679"/>
    </source>
</evidence>
<evidence type="ECO:0000256" key="17">
    <source>
        <dbReference type="SAM" id="Coils"/>
    </source>
</evidence>
<dbReference type="InterPro" id="IPR036322">
    <property type="entry name" value="WD40_repeat_dom_sf"/>
</dbReference>
<evidence type="ECO:0000256" key="6">
    <source>
        <dbReference type="ARBA" id="ARBA00022490"/>
    </source>
</evidence>
<dbReference type="GO" id="GO:0036297">
    <property type="term" value="P:interstrand cross-link repair"/>
    <property type="evidence" value="ECO:0007669"/>
    <property type="project" value="InterPro"/>
</dbReference>
<keyword evidence="11 16" id="KW-0479">Metal-binding</keyword>
<dbReference type="GO" id="GO:0008270">
    <property type="term" value="F:zinc ion binding"/>
    <property type="evidence" value="ECO:0007669"/>
    <property type="project" value="UniProtKB-KW"/>
</dbReference>
<keyword evidence="8" id="KW-0808">Transferase</keyword>
<evidence type="ECO:0000256" key="7">
    <source>
        <dbReference type="ARBA" id="ARBA00022574"/>
    </source>
</evidence>
<dbReference type="InterPro" id="IPR037381">
    <property type="entry name" value="RFWD3"/>
</dbReference>
<name>A0A4Z2D1T6_SCHJA</name>
<proteinExistence type="predicted"/>
<dbReference type="Pfam" id="PF13639">
    <property type="entry name" value="zf-RING_2"/>
    <property type="match status" value="1"/>
</dbReference>
<dbReference type="Gene3D" id="2.130.10.10">
    <property type="entry name" value="YVTN repeat-like/Quinoprotein amine dehydrogenase"/>
    <property type="match status" value="1"/>
</dbReference>
<comment type="pathway">
    <text evidence="4">Protein modification; protein ubiquitination.</text>
</comment>
<evidence type="ECO:0000259" key="19">
    <source>
        <dbReference type="PROSITE" id="PS50089"/>
    </source>
</evidence>
<evidence type="ECO:0000256" key="1">
    <source>
        <dbReference type="ARBA" id="ARBA00000900"/>
    </source>
</evidence>
<dbReference type="SUPFAM" id="SSF57850">
    <property type="entry name" value="RING/U-box"/>
    <property type="match status" value="1"/>
</dbReference>
<dbReference type="InterPro" id="IPR015943">
    <property type="entry name" value="WD40/YVTN_repeat-like_dom_sf"/>
</dbReference>
<keyword evidence="14" id="KW-0234">DNA repair</keyword>
<evidence type="ECO:0000256" key="16">
    <source>
        <dbReference type="PROSITE-ProRule" id="PRU00175"/>
    </source>
</evidence>
<dbReference type="GO" id="GO:0061630">
    <property type="term" value="F:ubiquitin protein ligase activity"/>
    <property type="evidence" value="ECO:0007669"/>
    <property type="project" value="UniProtKB-EC"/>
</dbReference>
<keyword evidence="9" id="KW-0677">Repeat</keyword>
<dbReference type="PANTHER" id="PTHR16047">
    <property type="entry name" value="RFWD3 PROTEIN"/>
    <property type="match status" value="1"/>
</dbReference>
<dbReference type="GO" id="GO:0016567">
    <property type="term" value="P:protein ubiquitination"/>
    <property type="evidence" value="ECO:0007669"/>
    <property type="project" value="InterPro"/>
</dbReference>
<evidence type="ECO:0000313" key="20">
    <source>
        <dbReference type="EMBL" id="TNN10396.1"/>
    </source>
</evidence>
<keyword evidence="21" id="KW-1185">Reference proteome</keyword>
<keyword evidence="13" id="KW-0862">Zinc</keyword>
<protein>
    <recommendedName>
        <fullName evidence="5">RING-type E3 ubiquitin transferase</fullName>
        <ecNumber evidence="5">2.3.2.27</ecNumber>
    </recommendedName>
</protein>
<evidence type="ECO:0000256" key="18">
    <source>
        <dbReference type="SAM" id="MobiDB-lite"/>
    </source>
</evidence>
<dbReference type="OrthoDB" id="5600418at2759"/>
<feature type="region of interest" description="Disordered" evidence="18">
    <location>
        <begin position="1"/>
        <end position="35"/>
    </location>
</feature>
<dbReference type="GO" id="GO:0005737">
    <property type="term" value="C:cytoplasm"/>
    <property type="evidence" value="ECO:0007669"/>
    <property type="project" value="UniProtKB-SubCell"/>
</dbReference>
<feature type="compositionally biased region" description="Polar residues" evidence="18">
    <location>
        <begin position="416"/>
        <end position="437"/>
    </location>
</feature>
<evidence type="ECO:0000256" key="13">
    <source>
        <dbReference type="ARBA" id="ARBA00022833"/>
    </source>
</evidence>
<dbReference type="AlphaFoldDB" id="A0A4Z2D1T6"/>
<feature type="domain" description="RING-type" evidence="19">
    <location>
        <begin position="57"/>
        <end position="103"/>
    </location>
</feature>
<keyword evidence="6" id="KW-0963">Cytoplasm</keyword>
<dbReference type="Proteomes" id="UP000311919">
    <property type="component" value="Unassembled WGS sequence"/>
</dbReference>
<evidence type="ECO:0000256" key="5">
    <source>
        <dbReference type="ARBA" id="ARBA00012483"/>
    </source>
</evidence>
<dbReference type="InterPro" id="IPR001841">
    <property type="entry name" value="Znf_RING"/>
</dbReference>
<evidence type="ECO:0000256" key="2">
    <source>
        <dbReference type="ARBA" id="ARBA00004322"/>
    </source>
</evidence>
<dbReference type="SUPFAM" id="SSF50978">
    <property type="entry name" value="WD40 repeat-like"/>
    <property type="match status" value="1"/>
</dbReference>
<evidence type="ECO:0000256" key="15">
    <source>
        <dbReference type="ARBA" id="ARBA00023242"/>
    </source>
</evidence>
<evidence type="ECO:0000256" key="9">
    <source>
        <dbReference type="ARBA" id="ARBA00022737"/>
    </source>
</evidence>
<feature type="compositionally biased region" description="Acidic residues" evidence="18">
    <location>
        <begin position="15"/>
        <end position="30"/>
    </location>
</feature>
<dbReference type="SMART" id="SM00320">
    <property type="entry name" value="WD40"/>
    <property type="match status" value="2"/>
</dbReference>
<dbReference type="InterPro" id="IPR001680">
    <property type="entry name" value="WD40_rpt"/>
</dbReference>
<keyword evidence="17" id="KW-0175">Coiled coil</keyword>
<feature type="region of interest" description="Disordered" evidence="18">
    <location>
        <begin position="397"/>
        <end position="437"/>
    </location>
</feature>
<sequence length="609" mass="67763">MSGSVVEEPTSLSDSTDESSNEQEESDCEFASDHKLSKPKENIDINDESFGDDTETCPICFELWTSSGPHKVCCLRCGHLFGYSCVMKWFKAVGKKAKCPQCNAKANSRDVRVLYCKNLKVLDTTDRDRALAELEREKLGRQKAEQMAAEFKARCDLLHAEILQLRDELQTIRGFSKVHPSRFQNTGEISNCNPSDSDSSTRHIGLDGQYELVNTLLVSVCGNCRVMASCDYLNTLCVSQSSTNPIFRGFGIRKVNSAEQRLIKYIHLHTQPIRDLAFHSEAQDGIIASASLDKTLRLTSLLNDTVVQTYQCPVGIWSCCWATDSNRLFAGCANGSIMLYDIRVTTGPIDVFYVPNNDAPVLGLQYISPSVDQNTSSDGGLLVGQLNKVTFMSESSANPLSAQQTTTQEQQESADGDSSTNNSELPQSPNLLQSNPTLRPSNWLGNLPSYVPHNLPLEGSLVSLSALPQRRQFLASYRPSQRLPRVRHLLAELQCETVSSTEIAYSCREIHNLWAGNRMKKLTRAKLFIGPSKESDLIAVAGNEDVNGALIWRCDDGTQKQVLQPPETTADNPILDVCPFFVASTQTHYLTLLTDRMLHFYIWRTQNSY</sequence>
<dbReference type="GO" id="GO:0016605">
    <property type="term" value="C:PML body"/>
    <property type="evidence" value="ECO:0007669"/>
    <property type="project" value="UniProtKB-SubCell"/>
</dbReference>
<comment type="subcellular location">
    <subcellularLocation>
        <location evidence="3">Cytoplasm</location>
    </subcellularLocation>
    <subcellularLocation>
        <location evidence="2">Nucleus</location>
        <location evidence="2">PML body</location>
    </subcellularLocation>
</comment>
<evidence type="ECO:0000256" key="12">
    <source>
        <dbReference type="ARBA" id="ARBA00022786"/>
    </source>
</evidence>
<keyword evidence="11 16" id="KW-0863">Zinc-finger</keyword>
<dbReference type="PROSITE" id="PS50089">
    <property type="entry name" value="ZF_RING_2"/>
    <property type="match status" value="1"/>
</dbReference>
<dbReference type="Pfam" id="PF23419">
    <property type="entry name" value="WD40_RFWD3"/>
    <property type="match status" value="1"/>
</dbReference>
<keyword evidence="15" id="KW-0539">Nucleus</keyword>
<reference evidence="20 21" key="1">
    <citation type="submission" date="2019-03" db="EMBL/GenBank/DDBJ databases">
        <title>An improved genome assembly of the fluke Schistosoma japonicum.</title>
        <authorList>
            <person name="Hu W."/>
            <person name="Luo F."/>
            <person name="Yin M."/>
            <person name="Mo X."/>
            <person name="Sun C."/>
            <person name="Wu Q."/>
            <person name="Zhu B."/>
            <person name="Xiang M."/>
            <person name="Wang J."/>
            <person name="Wang Y."/>
            <person name="Zhang T."/>
            <person name="Xu B."/>
            <person name="Zheng H."/>
            <person name="Feng Z."/>
        </authorList>
    </citation>
    <scope>NUCLEOTIDE SEQUENCE [LARGE SCALE GENOMIC DNA]</scope>
    <source>
        <strain evidence="20">HuSjv2</strain>
        <tissue evidence="20">Worms</tissue>
    </source>
</reference>
<dbReference type="SMART" id="SM00184">
    <property type="entry name" value="RING"/>
    <property type="match status" value="1"/>
</dbReference>
<dbReference type="PANTHER" id="PTHR16047:SF7">
    <property type="entry name" value="E3 UBIQUITIN-PROTEIN LIGASE RFWD3"/>
    <property type="match status" value="1"/>
</dbReference>
<evidence type="ECO:0000256" key="11">
    <source>
        <dbReference type="ARBA" id="ARBA00022771"/>
    </source>
</evidence>
<evidence type="ECO:0000256" key="4">
    <source>
        <dbReference type="ARBA" id="ARBA00004906"/>
    </source>
</evidence>
<keyword evidence="7" id="KW-0853">WD repeat</keyword>
<organism evidence="20 21">
    <name type="scientific">Schistosoma japonicum</name>
    <name type="common">Blood fluke</name>
    <dbReference type="NCBI Taxonomy" id="6182"/>
    <lineage>
        <taxon>Eukaryota</taxon>
        <taxon>Metazoa</taxon>
        <taxon>Spiralia</taxon>
        <taxon>Lophotrochozoa</taxon>
        <taxon>Platyhelminthes</taxon>
        <taxon>Trematoda</taxon>
        <taxon>Digenea</taxon>
        <taxon>Strigeidida</taxon>
        <taxon>Schistosomatoidea</taxon>
        <taxon>Schistosomatidae</taxon>
        <taxon>Schistosoma</taxon>
    </lineage>
</organism>
<evidence type="ECO:0000313" key="21">
    <source>
        <dbReference type="Proteomes" id="UP000311919"/>
    </source>
</evidence>
<feature type="coiled-coil region" evidence="17">
    <location>
        <begin position="141"/>
        <end position="168"/>
    </location>
</feature>
<evidence type="ECO:0000256" key="10">
    <source>
        <dbReference type="ARBA" id="ARBA00022763"/>
    </source>
</evidence>
<comment type="caution">
    <text evidence="20">The sequence shown here is derived from an EMBL/GenBank/DDBJ whole genome shotgun (WGS) entry which is preliminary data.</text>
</comment>
<keyword evidence="10" id="KW-0227">DNA damage</keyword>
<dbReference type="EMBL" id="SKCS01000359">
    <property type="protein sequence ID" value="TNN10396.1"/>
    <property type="molecule type" value="Genomic_DNA"/>
</dbReference>